<organism evidence="8">
    <name type="scientific">Phaeodactylum tricornutum</name>
    <name type="common">Diatom</name>
    <dbReference type="NCBI Taxonomy" id="2850"/>
    <lineage>
        <taxon>Eukaryota</taxon>
        <taxon>Sar</taxon>
        <taxon>Stramenopiles</taxon>
        <taxon>Ochrophyta</taxon>
        <taxon>Bacillariophyta</taxon>
        <taxon>Bacillariophyceae</taxon>
        <taxon>Bacillariophycidae</taxon>
        <taxon>Naviculales</taxon>
        <taxon>Phaeodactylaceae</taxon>
        <taxon>Phaeodactylum</taxon>
    </lineage>
</organism>
<evidence type="ECO:0000256" key="6">
    <source>
        <dbReference type="PROSITE-ProRule" id="PRU00182"/>
    </source>
</evidence>
<evidence type="ECO:0000256" key="1">
    <source>
        <dbReference type="ARBA" id="ARBA00007465"/>
    </source>
</evidence>
<dbReference type="InterPro" id="IPR036986">
    <property type="entry name" value="S4_RNA-bd_sf"/>
</dbReference>
<name>F1DGN7_PHATR</name>
<keyword evidence="3 6" id="KW-0694">RNA-binding</keyword>
<dbReference type="GO" id="GO:0042274">
    <property type="term" value="P:ribosomal small subunit biogenesis"/>
    <property type="evidence" value="ECO:0007669"/>
    <property type="project" value="TreeGrafter"/>
</dbReference>
<dbReference type="SMART" id="SM00363">
    <property type="entry name" value="S4"/>
    <property type="match status" value="1"/>
</dbReference>
<feature type="domain" description="RNA-binding S4" evidence="7">
    <location>
        <begin position="132"/>
        <end position="194"/>
    </location>
</feature>
<dbReference type="GO" id="GO:0019843">
    <property type="term" value="F:rRNA binding"/>
    <property type="evidence" value="ECO:0007669"/>
    <property type="project" value="UniProtKB-KW"/>
</dbReference>
<dbReference type="Pfam" id="PF01479">
    <property type="entry name" value="S4"/>
    <property type="match status" value="1"/>
</dbReference>
<evidence type="ECO:0000256" key="4">
    <source>
        <dbReference type="ARBA" id="ARBA00022980"/>
    </source>
</evidence>
<keyword evidence="8" id="KW-0496">Mitochondrion</keyword>
<dbReference type="PROSITE" id="PS50889">
    <property type="entry name" value="S4"/>
    <property type="match status" value="1"/>
</dbReference>
<evidence type="ECO:0000256" key="2">
    <source>
        <dbReference type="ARBA" id="ARBA00022730"/>
    </source>
</evidence>
<accession>F1DGN7</accession>
<dbReference type="SUPFAM" id="SSF55174">
    <property type="entry name" value="Alpha-L RNA-binding motif"/>
    <property type="match status" value="1"/>
</dbReference>
<dbReference type="InterPro" id="IPR002942">
    <property type="entry name" value="S4_RNA-bd"/>
</dbReference>
<dbReference type="RefSeq" id="YP_005090339.1">
    <property type="nucleotide sequence ID" value="NC_016739.1"/>
</dbReference>
<dbReference type="GO" id="GO:0015935">
    <property type="term" value="C:small ribosomal subunit"/>
    <property type="evidence" value="ECO:0007669"/>
    <property type="project" value="TreeGrafter"/>
</dbReference>
<dbReference type="GO" id="GO:0003735">
    <property type="term" value="F:structural constituent of ribosome"/>
    <property type="evidence" value="ECO:0007669"/>
    <property type="project" value="TreeGrafter"/>
</dbReference>
<evidence type="ECO:0000256" key="3">
    <source>
        <dbReference type="ARBA" id="ARBA00022884"/>
    </source>
</evidence>
<reference evidence="8" key="1">
    <citation type="journal article" date="2011" name="Gene">
        <title>Complex repeat structures and novel features in the mitochondrial genomes of the diatoms Phaeodactylum tricornutum and Thalassiosira pseudonana.</title>
        <authorList>
            <person name="Oudot-Le Secq M.P."/>
            <person name="Green B.R."/>
        </authorList>
    </citation>
    <scope>NUCLEOTIDE SEQUENCE</scope>
</reference>
<evidence type="ECO:0000313" key="8">
    <source>
        <dbReference type="EMBL" id="ADY18515.1"/>
    </source>
</evidence>
<keyword evidence="4 8" id="KW-0689">Ribosomal protein</keyword>
<dbReference type="CDD" id="cd00165">
    <property type="entry name" value="S4"/>
    <property type="match status" value="1"/>
</dbReference>
<reference evidence="8" key="2">
    <citation type="submission" date="2011-01" db="EMBL/GenBank/DDBJ databases">
        <authorList>
            <person name="Oudot-Le Secq M.-P."/>
            <person name="Green B.R."/>
        </authorList>
    </citation>
    <scope>NUCLEOTIDE SEQUENCE</scope>
</reference>
<dbReference type="Gene3D" id="1.10.1050.10">
    <property type="entry name" value="Ribosomal Protein S4 Delta 41, Chain A, domain 1"/>
    <property type="match status" value="1"/>
</dbReference>
<protein>
    <submittedName>
        <fullName evidence="8">Ribosomal protein S4</fullName>
    </submittedName>
</protein>
<dbReference type="AlphaFoldDB" id="F1DGN7"/>
<comment type="similarity">
    <text evidence="1">Belongs to the universal ribosomal protein uS4 family.</text>
</comment>
<dbReference type="Gene3D" id="3.10.290.10">
    <property type="entry name" value="RNA-binding S4 domain"/>
    <property type="match status" value="1"/>
</dbReference>
<geneLocation type="mitochondrion" evidence="8"/>
<evidence type="ECO:0000256" key="5">
    <source>
        <dbReference type="ARBA" id="ARBA00023274"/>
    </source>
</evidence>
<dbReference type="PANTHER" id="PTHR11831">
    <property type="entry name" value="30S 40S RIBOSOMAL PROTEIN"/>
    <property type="match status" value="1"/>
</dbReference>
<dbReference type="GeneID" id="11542500"/>
<keyword evidence="2" id="KW-0699">rRNA-binding</keyword>
<proteinExistence type="inferred from homology"/>
<keyword evidence="5" id="KW-0687">Ribonucleoprotein</keyword>
<gene>
    <name evidence="8" type="primary">rps4</name>
</gene>
<sequence>MLLSKKTRLKPIFKQFLKLRENVQNQKKLLGFQNKKWEHFINSYKRKMRRYKKYVAIDQIKYSVTKFPSKGTSYKKRYRDSLHTTKKLALLYGGITSRQLKKYLNLMKKENGRKNNEKKETFNLLPLKKFESRLDIVLHRAKFVFSIKAARQLIVHGNVYVNQVKIKSKSHILRPGDSIEMNSSYSQRINESSFQTLKSKPFWPLPPNHLHINYRTMQIIFGTIDLSGFSTAFTFHLQLKNVVLNSRYQ</sequence>
<evidence type="ECO:0000259" key="7">
    <source>
        <dbReference type="SMART" id="SM00363"/>
    </source>
</evidence>
<dbReference type="PANTHER" id="PTHR11831:SF4">
    <property type="entry name" value="SMALL RIBOSOMAL SUBUNIT PROTEIN US4M"/>
    <property type="match status" value="1"/>
</dbReference>
<dbReference type="EMBL" id="HQ840789">
    <property type="protein sequence ID" value="ADY18515.1"/>
    <property type="molecule type" value="Genomic_DNA"/>
</dbReference>
<dbReference type="InterPro" id="IPR022801">
    <property type="entry name" value="Ribosomal_uS4"/>
</dbReference>